<dbReference type="GeneID" id="40512583"/>
<proteinExistence type="predicted"/>
<name>A0A4Y5MXI0_9PEZI</name>
<dbReference type="Gene3D" id="3.10.28.10">
    <property type="entry name" value="Homing endonucleases"/>
    <property type="match status" value="1"/>
</dbReference>
<keyword evidence="1" id="KW-0496">Mitochondrion</keyword>
<evidence type="ECO:0000313" key="1">
    <source>
        <dbReference type="EMBL" id="QCW06832.1"/>
    </source>
</evidence>
<protein>
    <recommendedName>
        <fullName evidence="2">Homing endonuclease LAGLIDADG domain-containing protein</fullName>
    </recommendedName>
</protein>
<sequence length="126" mass="14950">MNWRSKKYYDFLDWVNILKLRDRCHNYEDKGKELMDIIVSQMNNNRLSTKNGTSARVDRTFLQTSIEKLLSGPSNCEIRKGKVWIKSLNRFRHKVGLIKPMAVQLLDQNEILLKYLHKRTVQTLLV</sequence>
<gene>
    <name evidence="1" type="primary">orf126</name>
</gene>
<reference evidence="1" key="1">
    <citation type="submission" date="2019-04" db="EMBL/GenBank/DDBJ databases">
        <authorList>
            <person name="Yu Z."/>
            <person name="Deng C."/>
        </authorList>
    </citation>
    <scope>NUCLEOTIDE SEQUENCE</scope>
</reference>
<geneLocation type="mitochondrion" evidence="1"/>
<accession>A0A4Y5MXI0</accession>
<dbReference type="RefSeq" id="YP_009663694.1">
    <property type="nucleotide sequence ID" value="NC_042947.1"/>
</dbReference>
<organism evidence="1">
    <name type="scientific">Dactylella tenuis</name>
    <dbReference type="NCBI Taxonomy" id="383872"/>
    <lineage>
        <taxon>Eukaryota</taxon>
        <taxon>Fungi</taxon>
        <taxon>Dikarya</taxon>
        <taxon>Ascomycota</taxon>
        <taxon>Pezizomycotina</taxon>
        <taxon>Orbiliomycetes</taxon>
        <taxon>Orbiliales</taxon>
        <taxon>Orbiliaceae</taxon>
        <taxon>Dactylella</taxon>
    </lineage>
</organism>
<evidence type="ECO:0008006" key="2">
    <source>
        <dbReference type="Google" id="ProtNLM"/>
    </source>
</evidence>
<dbReference type="InterPro" id="IPR027434">
    <property type="entry name" value="Homing_endonucl"/>
</dbReference>
<dbReference type="EMBL" id="MK820634">
    <property type="protein sequence ID" value="QCW06832.1"/>
    <property type="molecule type" value="Genomic_DNA"/>
</dbReference>
<dbReference type="AlphaFoldDB" id="A0A4Y5MXI0"/>